<dbReference type="GO" id="GO:0034245">
    <property type="term" value="C:mitochondrial DNA-directed RNA polymerase complex"/>
    <property type="evidence" value="ECO:0007669"/>
    <property type="project" value="TreeGrafter"/>
</dbReference>
<dbReference type="Gene3D" id="1.10.150.20">
    <property type="entry name" value="5' to 3' exonuclease, C-terminal subdomain"/>
    <property type="match status" value="1"/>
</dbReference>
<comment type="catalytic activity">
    <reaction evidence="8 9">
        <text>RNA(n) + a ribonucleoside 5'-triphosphate = RNA(n+1) + diphosphate</text>
        <dbReference type="Rhea" id="RHEA:21248"/>
        <dbReference type="Rhea" id="RHEA-COMP:14527"/>
        <dbReference type="Rhea" id="RHEA-COMP:17342"/>
        <dbReference type="ChEBI" id="CHEBI:33019"/>
        <dbReference type="ChEBI" id="CHEBI:61557"/>
        <dbReference type="ChEBI" id="CHEBI:140395"/>
        <dbReference type="EC" id="2.7.7.6"/>
    </reaction>
</comment>
<dbReference type="EMBL" id="ASGP02000005">
    <property type="protein sequence ID" value="KAH9505869.1"/>
    <property type="molecule type" value="Genomic_DNA"/>
</dbReference>
<keyword evidence="7 9" id="KW-0804">Transcription</keyword>
<sequence length="1170" mass="137002">MFAKFINVQHSNHIAKQILQNGHLINRTVQSSSQSRTNLRVLKLLDDIQNQKYNQKNKKTKVKKSDTLKNVIEKKFNNNNNKTKNDDKKNSIAMETIAIRSCDNLAKMNNNYVDDDVNKSIDIFEELGLNNVDNLIENGAYNWRDMDEDYEIYEDAFMTKKNLLSFIHVCLYNDQLSEVHSFLMEFVDKFSNSLSSTDIATCCELLIKGMARKGSADNVHDLITFISDKLKLKPSIHSYECYLLALCKQINNVDNQDALNFIIEDMKRNGLNPDYLLQRPILNSKEVKMIRTFLMENGGHQKFHKFYHPRRYNNQLVEKLLQTEQKYYDPFEGIDLSRLDEYVEQQFNIEMNSMVKVEPIEARFHDSDQSKSETFYKELITKLENDWQQSLLISYQNYLKNLKQKHKRLSGIPFIHYMTILEPEIYVNVMLEEIRKCASFSEHYSPFSGQLFEALGRKVMQQYLLRSNMIDGTIDDFKECYKQYVKYTLDPEMICQYNPREYWQHLIENGYHYHFDETKYWPNNVLKEIGKDLYEIITSEAKFNSDILNMDELQPYSIQPVISFFYKKHETVKTKKEVRVNPLLIKIYEGAGSDIYFESERLPMLCPPVPWINVNFGGNLLVHNFLVRLPLYYPKHHLKRTPIQQLYPTFDSLNALSLCPWKINDRILDVAIDVFKNNGNIDLDIPVSLSYFGPLPRSSCEMSRKERAVIYYKRKLQKKEQAEMYSLWVDCLYKLSIGNSLRNKYFWFPINTDFRSRVYPIPPNFNHLGNDLSRALLLFGKGKPLGEKGLQWLKIHLINLTGLKKRCSVKERLEYADEIIDLIMDSADNPLNGQKWWMSSDEKWQTLACCIELTNALRSPDPHAYVSHMPIHQDGSCNGLQHYAALGRDILGANLPSEYPQDVYSDVAALVEAEIEKDSANGVEIANIVKGFITRKIVKQTVMTYVYGVTKYGAKLQVLKRLKEDSHFPESHKVTASVYISEKILFSIRKMFTQTRIIQEWLTDCAQIISTDYNSTVEWITPLGFPVIQSYYKNRRKNTPTILIPNVMKQKNAFPANFIHSLDSSHMMLTSLECHRHGMTFSSVHDCYWTHASEIDQMNYFCRKQFVALHSEPILDNLARFLRKKLELYDKNHKRFSAEYDELINQVVDRRIPKGEFELNSVMDSVYFFS</sequence>
<dbReference type="GO" id="GO:0071897">
    <property type="term" value="P:DNA biosynthetic process"/>
    <property type="evidence" value="ECO:0007669"/>
    <property type="project" value="UniProtKB-ARBA"/>
</dbReference>
<keyword evidence="3 9" id="KW-0240">DNA-directed RNA polymerase</keyword>
<reference evidence="11" key="2">
    <citation type="journal article" date="2022" name="Res Sq">
        <title>Comparative Genomics Reveals Insights into the Divergent Evolution of Astigmatic Mites and Household Pest Adaptations.</title>
        <authorList>
            <person name="Xiong Q."/>
            <person name="Wan A.T.-Y."/>
            <person name="Liu X.-Y."/>
            <person name="Fung C.S.-H."/>
            <person name="Xiao X."/>
            <person name="Malainual N."/>
            <person name="Hou J."/>
            <person name="Wang L."/>
            <person name="Wang M."/>
            <person name="Yang K."/>
            <person name="Cui Y."/>
            <person name="Leung E."/>
            <person name="Nong W."/>
            <person name="Shin S.-K."/>
            <person name="Au S."/>
            <person name="Jeong K.Y."/>
            <person name="Chew F.T."/>
            <person name="Hui J."/>
            <person name="Leung T.F."/>
            <person name="Tungtrongchitr A."/>
            <person name="Zhong N."/>
            <person name="Liu Z."/>
            <person name="Tsui S."/>
        </authorList>
    </citation>
    <scope>NUCLEOTIDE SEQUENCE</scope>
    <source>
        <strain evidence="11">Derf</strain>
        <tissue evidence="11">Whole organism</tissue>
    </source>
</reference>
<dbReference type="InterPro" id="IPR029262">
    <property type="entry name" value="RPOL_N"/>
</dbReference>
<comment type="function">
    <text evidence="9">DNA-dependent RNA polymerase catalyzes the transcription of DNA into RNA using the four ribonucleoside triphosphates as substrates.</text>
</comment>
<evidence type="ECO:0000259" key="10">
    <source>
        <dbReference type="SMART" id="SM01311"/>
    </source>
</evidence>
<comment type="similarity">
    <text evidence="1 9">Belongs to the phage and mitochondrial RNA polymerase family.</text>
</comment>
<evidence type="ECO:0000256" key="8">
    <source>
        <dbReference type="ARBA" id="ARBA00048552"/>
    </source>
</evidence>
<keyword evidence="12" id="KW-1185">Reference proteome</keyword>
<dbReference type="GO" id="GO:0006390">
    <property type="term" value="P:mitochondrial transcription"/>
    <property type="evidence" value="ECO:0007669"/>
    <property type="project" value="TreeGrafter"/>
</dbReference>
<evidence type="ECO:0000256" key="6">
    <source>
        <dbReference type="ARBA" id="ARBA00022946"/>
    </source>
</evidence>
<evidence type="ECO:0000313" key="11">
    <source>
        <dbReference type="EMBL" id="KAH9505869.1"/>
    </source>
</evidence>
<keyword evidence="4 9" id="KW-0808">Transferase</keyword>
<accession>A0A922L404</accession>
<evidence type="ECO:0000256" key="9">
    <source>
        <dbReference type="RuleBase" id="RU003805"/>
    </source>
</evidence>
<comment type="caution">
    <text evidence="11">The sequence shown here is derived from an EMBL/GenBank/DDBJ whole genome shotgun (WGS) entry which is preliminary data.</text>
</comment>
<feature type="domain" description="DNA-directed RNA polymerase N-terminal" evidence="10">
    <location>
        <begin position="344"/>
        <end position="658"/>
    </location>
</feature>
<gene>
    <name evidence="11" type="ORF">DERF_010640</name>
</gene>
<organism evidence="11 12">
    <name type="scientific">Dermatophagoides farinae</name>
    <name type="common">American house dust mite</name>
    <dbReference type="NCBI Taxonomy" id="6954"/>
    <lineage>
        <taxon>Eukaryota</taxon>
        <taxon>Metazoa</taxon>
        <taxon>Ecdysozoa</taxon>
        <taxon>Arthropoda</taxon>
        <taxon>Chelicerata</taxon>
        <taxon>Arachnida</taxon>
        <taxon>Acari</taxon>
        <taxon>Acariformes</taxon>
        <taxon>Sarcoptiformes</taxon>
        <taxon>Astigmata</taxon>
        <taxon>Psoroptidia</taxon>
        <taxon>Analgoidea</taxon>
        <taxon>Pyroglyphidae</taxon>
        <taxon>Dermatophagoidinae</taxon>
        <taxon>Dermatophagoides</taxon>
    </lineage>
</organism>
<dbReference type="Gene3D" id="1.10.1320.10">
    <property type="entry name" value="DNA-directed RNA polymerase, N-terminal domain"/>
    <property type="match status" value="1"/>
</dbReference>
<dbReference type="GO" id="GO:0001018">
    <property type="term" value="F:mitochondrial promoter sequence-specific DNA binding"/>
    <property type="evidence" value="ECO:0007669"/>
    <property type="project" value="TreeGrafter"/>
</dbReference>
<evidence type="ECO:0000256" key="4">
    <source>
        <dbReference type="ARBA" id="ARBA00022679"/>
    </source>
</evidence>
<dbReference type="FunFam" id="1.10.287.280:FF:000001">
    <property type="entry name" value="DNA-directed RNA polymerase"/>
    <property type="match status" value="1"/>
</dbReference>
<dbReference type="SMART" id="SM01311">
    <property type="entry name" value="RPOL_N"/>
    <property type="match status" value="1"/>
</dbReference>
<dbReference type="InterPro" id="IPR043502">
    <property type="entry name" value="DNA/RNA_pol_sf"/>
</dbReference>
<dbReference type="Proteomes" id="UP000790347">
    <property type="component" value="Unassembled WGS sequence"/>
</dbReference>
<name>A0A922L404_DERFA</name>
<evidence type="ECO:0000256" key="2">
    <source>
        <dbReference type="ARBA" id="ARBA00012418"/>
    </source>
</evidence>
<dbReference type="InterPro" id="IPR046950">
    <property type="entry name" value="DNA-dir_Rpol_C_phage-type"/>
</dbReference>
<dbReference type="PANTHER" id="PTHR10102:SF0">
    <property type="entry name" value="DNA-DIRECTED RNA POLYMERASE, MITOCHONDRIAL"/>
    <property type="match status" value="1"/>
</dbReference>
<dbReference type="InterPro" id="IPR037159">
    <property type="entry name" value="RNA_POL_N_sf"/>
</dbReference>
<evidence type="ECO:0000256" key="3">
    <source>
        <dbReference type="ARBA" id="ARBA00022478"/>
    </source>
</evidence>
<dbReference type="AlphaFoldDB" id="A0A922L404"/>
<dbReference type="Pfam" id="PF14700">
    <property type="entry name" value="RPOL_N"/>
    <property type="match status" value="1"/>
</dbReference>
<evidence type="ECO:0000313" key="12">
    <source>
        <dbReference type="Proteomes" id="UP000790347"/>
    </source>
</evidence>
<dbReference type="Pfam" id="PF00940">
    <property type="entry name" value="RNA_pol"/>
    <property type="match status" value="1"/>
</dbReference>
<dbReference type="Gene3D" id="1.10.287.280">
    <property type="match status" value="1"/>
</dbReference>
<dbReference type="SUPFAM" id="SSF56672">
    <property type="entry name" value="DNA/RNA polymerases"/>
    <property type="match status" value="1"/>
</dbReference>
<dbReference type="PROSITE" id="PS00489">
    <property type="entry name" value="RNA_POL_PHAGE_2"/>
    <property type="match status" value="1"/>
</dbReference>
<dbReference type="GO" id="GO:0003899">
    <property type="term" value="F:DNA-directed RNA polymerase activity"/>
    <property type="evidence" value="ECO:0007669"/>
    <property type="project" value="UniProtKB-EC"/>
</dbReference>
<keyword evidence="6" id="KW-0809">Transit peptide</keyword>
<evidence type="ECO:0000256" key="7">
    <source>
        <dbReference type="ARBA" id="ARBA00023163"/>
    </source>
</evidence>
<keyword evidence="5 9" id="KW-0548">Nucleotidyltransferase</keyword>
<protein>
    <recommendedName>
        <fullName evidence="2 9">DNA-directed RNA polymerase</fullName>
        <ecNumber evidence="2 9">2.7.7.6</ecNumber>
    </recommendedName>
</protein>
<evidence type="ECO:0000256" key="5">
    <source>
        <dbReference type="ARBA" id="ARBA00022695"/>
    </source>
</evidence>
<dbReference type="InterPro" id="IPR002092">
    <property type="entry name" value="DNA-dir_Rpol_phage-type"/>
</dbReference>
<reference evidence="11" key="1">
    <citation type="submission" date="2013-05" db="EMBL/GenBank/DDBJ databases">
        <authorList>
            <person name="Yim A.K.Y."/>
            <person name="Chan T.F."/>
            <person name="Ji K.M."/>
            <person name="Liu X.Y."/>
            <person name="Zhou J.W."/>
            <person name="Li R.Q."/>
            <person name="Yang K.Y."/>
            <person name="Li J."/>
            <person name="Li M."/>
            <person name="Law P.T.W."/>
            <person name="Wu Y.L."/>
            <person name="Cai Z.L."/>
            <person name="Qin H."/>
            <person name="Bao Y."/>
            <person name="Leung R.K.K."/>
            <person name="Ng P.K.S."/>
            <person name="Zou J."/>
            <person name="Zhong X.J."/>
            <person name="Ran P.X."/>
            <person name="Zhong N.S."/>
            <person name="Liu Z.G."/>
            <person name="Tsui S.K.W."/>
        </authorList>
    </citation>
    <scope>NUCLEOTIDE SEQUENCE</scope>
    <source>
        <strain evidence="11">Derf</strain>
        <tissue evidence="11">Whole organism</tissue>
    </source>
</reference>
<dbReference type="PANTHER" id="PTHR10102">
    <property type="entry name" value="DNA-DIRECTED RNA POLYMERASE, MITOCHONDRIAL"/>
    <property type="match status" value="1"/>
</dbReference>
<proteinExistence type="inferred from homology"/>
<dbReference type="EC" id="2.7.7.6" evidence="2 9"/>
<dbReference type="PROSITE" id="PS00900">
    <property type="entry name" value="RNA_POL_PHAGE_1"/>
    <property type="match status" value="1"/>
</dbReference>
<evidence type="ECO:0000256" key="1">
    <source>
        <dbReference type="ARBA" id="ARBA00009493"/>
    </source>
</evidence>